<evidence type="ECO:0000256" key="2">
    <source>
        <dbReference type="ARBA" id="ARBA00022676"/>
    </source>
</evidence>
<evidence type="ECO:0000313" key="6">
    <source>
        <dbReference type="Proteomes" id="UP000032417"/>
    </source>
</evidence>
<evidence type="ECO:0000256" key="3">
    <source>
        <dbReference type="ARBA" id="ARBA00022679"/>
    </source>
</evidence>
<gene>
    <name evidence="5" type="ORF">ING2E5B_0875</name>
</gene>
<comment type="similarity">
    <text evidence="1">Belongs to the glycosyltransferase 2 family.</text>
</comment>
<dbReference type="GO" id="GO:0016757">
    <property type="term" value="F:glycosyltransferase activity"/>
    <property type="evidence" value="ECO:0007669"/>
    <property type="project" value="UniProtKB-KW"/>
</dbReference>
<protein>
    <submittedName>
        <fullName evidence="5">Glycosyltransferase</fullName>
    </submittedName>
</protein>
<dbReference type="OrthoDB" id="9771846at2"/>
<dbReference type="Gene3D" id="3.90.550.10">
    <property type="entry name" value="Spore Coat Polysaccharide Biosynthesis Protein SpsA, Chain A"/>
    <property type="match status" value="1"/>
</dbReference>
<dbReference type="InterPro" id="IPR029044">
    <property type="entry name" value="Nucleotide-diphossugar_trans"/>
</dbReference>
<evidence type="ECO:0000256" key="1">
    <source>
        <dbReference type="ARBA" id="ARBA00006739"/>
    </source>
</evidence>
<dbReference type="CDD" id="cd04186">
    <property type="entry name" value="GT_2_like_c"/>
    <property type="match status" value="1"/>
</dbReference>
<feature type="domain" description="Glycosyltransferase 2-like" evidence="4">
    <location>
        <begin position="10"/>
        <end position="132"/>
    </location>
</feature>
<keyword evidence="6" id="KW-1185">Reference proteome</keyword>
<dbReference type="InterPro" id="IPR001173">
    <property type="entry name" value="Glyco_trans_2-like"/>
</dbReference>
<organism evidence="5 6">
    <name type="scientific">Fermentimonas caenicola</name>
    <dbReference type="NCBI Taxonomy" id="1562970"/>
    <lineage>
        <taxon>Bacteria</taxon>
        <taxon>Pseudomonadati</taxon>
        <taxon>Bacteroidota</taxon>
        <taxon>Bacteroidia</taxon>
        <taxon>Bacteroidales</taxon>
        <taxon>Dysgonomonadaceae</taxon>
        <taxon>Fermentimonas</taxon>
    </lineage>
</organism>
<dbReference type="PANTHER" id="PTHR43179:SF12">
    <property type="entry name" value="GALACTOFURANOSYLTRANSFERASE GLFT2"/>
    <property type="match status" value="1"/>
</dbReference>
<name>A0A098C143_9BACT</name>
<dbReference type="HOGENOM" id="CLU_023845_4_0_10"/>
<dbReference type="PATRIC" id="fig|1562970.3.peg.867"/>
<evidence type="ECO:0000313" key="5">
    <source>
        <dbReference type="EMBL" id="CEA15637.1"/>
    </source>
</evidence>
<dbReference type="Proteomes" id="UP000032417">
    <property type="component" value="Chromosome 1"/>
</dbReference>
<dbReference type="SUPFAM" id="SSF53448">
    <property type="entry name" value="Nucleotide-diphospho-sugar transferases"/>
    <property type="match status" value="1"/>
</dbReference>
<sequence length="345" mass="40053">MNLNHNVKASVVILNWNGKRLLEQFLPIVIKHTQSDISKVIVSDNGSTDDSVRFMKENYPEIQLVTLDKNYGFAEGYNKTLQQVNSEYVVLLNSDVETTEGWLQNLITYMDNHPEVAAVQPKILSYKEKYKFEYAGASGGFIDRYGYPFCRGRILDKVENDKGQYDNEIPVFWATGACLCIRLKDYFEMGGLDGSFFAHMEEIDLCWRLNARGRKVMCIPSSIVYHVGGASLSKDNPKKMYLNFRNNLLMLYKNLPNRSLPGIFLVRFVFDVLAYFHLIFKGEFKNAYAIIEAYRDFFNLFNSYKQKRIDNLKKTTQKSIATQYKRSILLKFYTGKKLFSSIIWK</sequence>
<proteinExistence type="inferred from homology"/>
<accession>A0A098C143</accession>
<evidence type="ECO:0000259" key="4">
    <source>
        <dbReference type="Pfam" id="PF00535"/>
    </source>
</evidence>
<dbReference type="STRING" id="1562970.ING2E5B_0875"/>
<keyword evidence="2" id="KW-0328">Glycosyltransferase</keyword>
<dbReference type="AlphaFoldDB" id="A0A098C143"/>
<reference evidence="5 6" key="1">
    <citation type="submission" date="2014-08" db="EMBL/GenBank/DDBJ databases">
        <authorList>
            <person name="Wibberg D."/>
        </authorList>
    </citation>
    <scope>NUCLEOTIDE SEQUENCE [LARGE SCALE GENOMIC DNA]</scope>
    <source>
        <strain evidence="6">ING2-E5B</strain>
    </source>
</reference>
<dbReference type="PANTHER" id="PTHR43179">
    <property type="entry name" value="RHAMNOSYLTRANSFERASE WBBL"/>
    <property type="match status" value="1"/>
</dbReference>
<keyword evidence="3 5" id="KW-0808">Transferase</keyword>
<dbReference type="EMBL" id="LN515532">
    <property type="protein sequence ID" value="CEA15637.1"/>
    <property type="molecule type" value="Genomic_DNA"/>
</dbReference>
<dbReference type="KEGG" id="pbt:ING2E5B_0875"/>
<dbReference type="Pfam" id="PF00535">
    <property type="entry name" value="Glycos_transf_2"/>
    <property type="match status" value="1"/>
</dbReference>